<sequence>HFGQSKSFLSFVRFFCLQPEHSSTQKSWDSSNMVISASTQNTPIEGADEICAIERSCWAAVVTIMGLIDELVEVLSDGQLNNIVLFLLPSS</sequence>
<protein>
    <submittedName>
        <fullName evidence="1">Putative ovule protein</fullName>
    </submittedName>
</protein>
<dbReference type="EMBL" id="GEDG01038394">
    <property type="protein sequence ID" value="JAP07613.1"/>
    <property type="molecule type" value="Transcribed_RNA"/>
</dbReference>
<accession>A0A0V0GIJ3</accession>
<feature type="non-terminal residue" evidence="1">
    <location>
        <position position="1"/>
    </location>
</feature>
<organism evidence="1">
    <name type="scientific">Solanum chacoense</name>
    <name type="common">Chaco potato</name>
    <dbReference type="NCBI Taxonomy" id="4108"/>
    <lineage>
        <taxon>Eukaryota</taxon>
        <taxon>Viridiplantae</taxon>
        <taxon>Streptophyta</taxon>
        <taxon>Embryophyta</taxon>
        <taxon>Tracheophyta</taxon>
        <taxon>Spermatophyta</taxon>
        <taxon>Magnoliopsida</taxon>
        <taxon>eudicotyledons</taxon>
        <taxon>Gunneridae</taxon>
        <taxon>Pentapetalae</taxon>
        <taxon>asterids</taxon>
        <taxon>lamiids</taxon>
        <taxon>Solanales</taxon>
        <taxon>Solanaceae</taxon>
        <taxon>Solanoideae</taxon>
        <taxon>Solaneae</taxon>
        <taxon>Solanum</taxon>
    </lineage>
</organism>
<proteinExistence type="predicted"/>
<dbReference type="AlphaFoldDB" id="A0A0V0GIJ3"/>
<evidence type="ECO:0000313" key="1">
    <source>
        <dbReference type="EMBL" id="JAP07613.1"/>
    </source>
</evidence>
<name>A0A0V0GIJ3_SOLCH</name>
<reference evidence="1" key="1">
    <citation type="submission" date="2015-12" db="EMBL/GenBank/DDBJ databases">
        <title>Gene expression during late stages of embryo sac development: a critical building block for successful pollen-pistil interactions.</title>
        <authorList>
            <person name="Liu Y."/>
            <person name="Joly V."/>
            <person name="Sabar M."/>
            <person name="Matton D.P."/>
        </authorList>
    </citation>
    <scope>NUCLEOTIDE SEQUENCE</scope>
</reference>